<feature type="region of interest" description="Disordered" evidence="2">
    <location>
        <begin position="1"/>
        <end position="99"/>
    </location>
</feature>
<dbReference type="Gene3D" id="1.25.40.790">
    <property type="match status" value="1"/>
</dbReference>
<accession>A0A4S4E396</accession>
<keyword evidence="5" id="KW-1185">Reference proteome</keyword>
<sequence length="941" mass="106220">MMSDVLHNRTSVASPLEEASHRPASEGPLPPYRPPSVAPQQLPCTQPPRLPSVRPPSMAPQQLSSSAYEPSADPSTSSQPTLGHVSSSSTSTRRGRGCAKGIKEWGTGKKMDIQFDENYCPIGDNVAKANTLKYLSSKCLVSTIINFGVNILKLFTFGSRNIDYPRLGSVYYYGQLTDDVPMNVVPSQWEQLVEYWRTSDAEKIASRNAKNRRAHGIAQTTGRTTFSQIRHEARNAIFHELIGHDRHGYCRTYGRIMPRRVVYKDGAGPSQSTPQPSTIDQITQQVRAELRDELREELRAEFSTHLQQMRAEMMALVSQGASVDPNRQVPDASSGHRAFRESAEDENPYTPPPEDQKIASRNAKNRRAHGIAHTTGRTTFSQIRHEMTSKGESTDKMNVWLMTRRVDDPEDEFNRQLSMLPEDGRTLEARNAIFHELIGHDRHGYCRTFGRIVPRRVVYKDGAGPSQSTPQLSTIDQITQQVRAELRDELREELRAEFSTHLQQMRAEMMALVSQGASVDPNRQVPDASSGHRAFRESAEDENPYTPPPEDQEFRLRRDRIAVTLFSCKSIRCLGCECVELKVPVEDEDQGLKNGCEIETGGGKESKVNSSRDDQFEMNINQVSNYSYGEAEALADDIEVDFPTEEAVRTIIEFVKAPDMSQCDLLDMPVVAQLEKDAKYALVYQLLKIFLTQSLDTYLDFYAANSTLLKSYGLVHEDCLVKMRLMSLVDLASAESGQISYPLIKDTLQVNDDEVEMWVVKAITAKLIDYKMDQMNQIVIVSRCTERIFGKHQWQTLREKLATWRVSMLFSEWYRICELSSANVAACAPYVLQLQQSGLLKGDDLSDRFFRCLTELSVSHCLSSEVISSSPLQSLQQVQSLSFLAIDIYSKLVFHQAEVFDSKARAELLDIILKKACRPVKTNNELSHQFEFNSSNLKFMS</sequence>
<dbReference type="Pfam" id="PF18005">
    <property type="entry name" value="eIF3m_C_helix"/>
    <property type="match status" value="1"/>
</dbReference>
<evidence type="ECO:0000313" key="5">
    <source>
        <dbReference type="Proteomes" id="UP000306102"/>
    </source>
</evidence>
<dbReference type="Pfam" id="PF01399">
    <property type="entry name" value="PCI"/>
    <property type="match status" value="1"/>
</dbReference>
<organism evidence="4 5">
    <name type="scientific">Camellia sinensis var. sinensis</name>
    <name type="common">China tea</name>
    <dbReference type="NCBI Taxonomy" id="542762"/>
    <lineage>
        <taxon>Eukaryota</taxon>
        <taxon>Viridiplantae</taxon>
        <taxon>Streptophyta</taxon>
        <taxon>Embryophyta</taxon>
        <taxon>Tracheophyta</taxon>
        <taxon>Spermatophyta</taxon>
        <taxon>Magnoliopsida</taxon>
        <taxon>eudicotyledons</taxon>
        <taxon>Gunneridae</taxon>
        <taxon>Pentapetalae</taxon>
        <taxon>asterids</taxon>
        <taxon>Ericales</taxon>
        <taxon>Theaceae</taxon>
        <taxon>Camellia</taxon>
    </lineage>
</organism>
<comment type="caution">
    <text evidence="4">The sequence shown here is derived from an EMBL/GenBank/DDBJ whole genome shotgun (WGS) entry which is preliminary data.</text>
</comment>
<dbReference type="PANTHER" id="PTHR15350">
    <property type="entry name" value="COP9 SIGNALOSOME COMPLEX SUBUNIT 7/DENDRITIC CELL PROTEIN GA17"/>
    <property type="match status" value="1"/>
</dbReference>
<feature type="region of interest" description="Disordered" evidence="2">
    <location>
        <begin position="323"/>
        <end position="368"/>
    </location>
</feature>
<dbReference type="GO" id="GO:0005852">
    <property type="term" value="C:eukaryotic translation initiation factor 3 complex"/>
    <property type="evidence" value="ECO:0007669"/>
    <property type="project" value="TreeGrafter"/>
</dbReference>
<dbReference type="PROSITE" id="PS50250">
    <property type="entry name" value="PCI"/>
    <property type="match status" value="1"/>
</dbReference>
<dbReference type="STRING" id="542762.A0A4S4E396"/>
<feature type="region of interest" description="Disordered" evidence="2">
    <location>
        <begin position="519"/>
        <end position="552"/>
    </location>
</feature>
<evidence type="ECO:0000256" key="1">
    <source>
        <dbReference type="ARBA" id="ARBA00008482"/>
    </source>
</evidence>
<dbReference type="InterPro" id="IPR005539">
    <property type="entry name" value="ELK_dom"/>
</dbReference>
<dbReference type="GO" id="GO:0002183">
    <property type="term" value="P:cytoplasmic translational initiation"/>
    <property type="evidence" value="ECO:0007669"/>
    <property type="project" value="TreeGrafter"/>
</dbReference>
<dbReference type="InterPro" id="IPR040750">
    <property type="entry name" value="eIF3m_C_helix"/>
</dbReference>
<dbReference type="InterPro" id="IPR000717">
    <property type="entry name" value="PCI_dom"/>
</dbReference>
<dbReference type="AlphaFoldDB" id="A0A4S4E396"/>
<evidence type="ECO:0000313" key="4">
    <source>
        <dbReference type="EMBL" id="THG10328.1"/>
    </source>
</evidence>
<dbReference type="Proteomes" id="UP000306102">
    <property type="component" value="Unassembled WGS sequence"/>
</dbReference>
<evidence type="ECO:0000259" key="3">
    <source>
        <dbReference type="PROSITE" id="PS50250"/>
    </source>
</evidence>
<dbReference type="GO" id="GO:0003677">
    <property type="term" value="F:DNA binding"/>
    <property type="evidence" value="ECO:0007669"/>
    <property type="project" value="InterPro"/>
</dbReference>
<gene>
    <name evidence="4" type="ORF">TEA_029338</name>
</gene>
<name>A0A4S4E396_CAMSN</name>
<proteinExistence type="inferred from homology"/>
<dbReference type="EMBL" id="SDRB02007932">
    <property type="protein sequence ID" value="THG10328.1"/>
    <property type="molecule type" value="Genomic_DNA"/>
</dbReference>
<dbReference type="SMART" id="SM01188">
    <property type="entry name" value="ELK"/>
    <property type="match status" value="2"/>
</dbReference>
<feature type="domain" description="PCI" evidence="3">
    <location>
        <begin position="614"/>
        <end position="786"/>
    </location>
</feature>
<protein>
    <recommendedName>
        <fullName evidence="3">PCI domain-containing protein</fullName>
    </recommendedName>
</protein>
<feature type="compositionally biased region" description="Polar residues" evidence="2">
    <location>
        <begin position="59"/>
        <end position="85"/>
    </location>
</feature>
<dbReference type="SMART" id="SM00088">
    <property type="entry name" value="PINT"/>
    <property type="match status" value="1"/>
</dbReference>
<dbReference type="PANTHER" id="PTHR15350:SF2">
    <property type="entry name" value="EUKARYOTIC TRANSLATION INITIATION FACTOR 3 SUBUNIT M"/>
    <property type="match status" value="1"/>
</dbReference>
<evidence type="ECO:0000256" key="2">
    <source>
        <dbReference type="SAM" id="MobiDB-lite"/>
    </source>
</evidence>
<dbReference type="InterPro" id="IPR045237">
    <property type="entry name" value="COPS7/eIF3m"/>
</dbReference>
<dbReference type="Pfam" id="PF03004">
    <property type="entry name" value="Transposase_24"/>
    <property type="match status" value="2"/>
</dbReference>
<reference evidence="4 5" key="1">
    <citation type="journal article" date="2018" name="Proc. Natl. Acad. Sci. U.S.A.">
        <title>Draft genome sequence of Camellia sinensis var. sinensis provides insights into the evolution of the tea genome and tea quality.</title>
        <authorList>
            <person name="Wei C."/>
            <person name="Yang H."/>
            <person name="Wang S."/>
            <person name="Zhao J."/>
            <person name="Liu C."/>
            <person name="Gao L."/>
            <person name="Xia E."/>
            <person name="Lu Y."/>
            <person name="Tai Y."/>
            <person name="She G."/>
            <person name="Sun J."/>
            <person name="Cao H."/>
            <person name="Tong W."/>
            <person name="Gao Q."/>
            <person name="Li Y."/>
            <person name="Deng W."/>
            <person name="Jiang X."/>
            <person name="Wang W."/>
            <person name="Chen Q."/>
            <person name="Zhang S."/>
            <person name="Li H."/>
            <person name="Wu J."/>
            <person name="Wang P."/>
            <person name="Li P."/>
            <person name="Shi C."/>
            <person name="Zheng F."/>
            <person name="Jian J."/>
            <person name="Huang B."/>
            <person name="Shan D."/>
            <person name="Shi M."/>
            <person name="Fang C."/>
            <person name="Yue Y."/>
            <person name="Li F."/>
            <person name="Li D."/>
            <person name="Wei S."/>
            <person name="Han B."/>
            <person name="Jiang C."/>
            <person name="Yin Y."/>
            <person name="Xia T."/>
            <person name="Zhang Z."/>
            <person name="Bennetzen J.L."/>
            <person name="Zhao S."/>
            <person name="Wan X."/>
        </authorList>
    </citation>
    <scope>NUCLEOTIDE SEQUENCE [LARGE SCALE GENOMIC DNA]</scope>
    <source>
        <strain evidence="5">cv. Shuchazao</strain>
        <tissue evidence="4">Leaf</tissue>
    </source>
</reference>
<comment type="similarity">
    <text evidence="1">Belongs to the CSN7/EIF3M family. CSN7 subfamily.</text>
</comment>
<dbReference type="InterPro" id="IPR004252">
    <property type="entry name" value="Probable_transposase_24"/>
</dbReference>
<feature type="compositionally biased region" description="Pro residues" evidence="2">
    <location>
        <begin position="28"/>
        <end position="37"/>
    </location>
</feature>
<feature type="compositionally biased region" description="Pro residues" evidence="2">
    <location>
        <begin position="45"/>
        <end position="58"/>
    </location>
</feature>